<reference evidence="1 2" key="1">
    <citation type="submission" date="2019-01" db="EMBL/GenBank/DDBJ databases">
        <authorList>
            <person name="Chen W.-M."/>
        </authorList>
    </citation>
    <scope>NUCLEOTIDE SEQUENCE [LARGE SCALE GENOMIC DNA]</scope>
    <source>
        <strain evidence="1 2">KYPY4</strain>
    </source>
</reference>
<keyword evidence="2" id="KW-1185">Reference proteome</keyword>
<dbReference type="Proteomes" id="UP000285575">
    <property type="component" value="Unassembled WGS sequence"/>
</dbReference>
<protein>
    <submittedName>
        <fullName evidence="1">Uncharacterized protein</fullName>
    </submittedName>
</protein>
<dbReference type="OrthoDB" id="9931936at2"/>
<gene>
    <name evidence="1" type="ORF">EOE66_08995</name>
</gene>
<accession>A0A437RGW1</accession>
<evidence type="ECO:0000313" key="1">
    <source>
        <dbReference type="EMBL" id="RVU46003.1"/>
    </source>
</evidence>
<organism evidence="1 2">
    <name type="scientific">Rubrivivax rivuli</name>
    <dbReference type="NCBI Taxonomy" id="1862385"/>
    <lineage>
        <taxon>Bacteria</taxon>
        <taxon>Pseudomonadati</taxon>
        <taxon>Pseudomonadota</taxon>
        <taxon>Betaproteobacteria</taxon>
        <taxon>Burkholderiales</taxon>
        <taxon>Sphaerotilaceae</taxon>
        <taxon>Rubrivivax</taxon>
    </lineage>
</organism>
<sequence length="190" mass="20928">MSFMTGHELCQAVEEHLATLGYRVFGDPSDGWTWELGEYEPKLQPCDSQGEAAAAALADLVQRTDELLDAAETVVERWERGDLAAAVRELDLCVKALRERTDDADAVEIDDSVDGWLLHGDGPTGPWTVGAYLDLDDAHEAALEKARAWVEEGHHVDLEHFALTLTEHKFVHVIGLDVSVLIDPLPFKSA</sequence>
<dbReference type="RefSeq" id="WP_128228375.1">
    <property type="nucleotide sequence ID" value="NZ_SACR01000003.1"/>
</dbReference>
<dbReference type="AlphaFoldDB" id="A0A437RGW1"/>
<comment type="caution">
    <text evidence="1">The sequence shown here is derived from an EMBL/GenBank/DDBJ whole genome shotgun (WGS) entry which is preliminary data.</text>
</comment>
<dbReference type="EMBL" id="SACR01000003">
    <property type="protein sequence ID" value="RVU46003.1"/>
    <property type="molecule type" value="Genomic_DNA"/>
</dbReference>
<name>A0A437RGW1_9BURK</name>
<evidence type="ECO:0000313" key="2">
    <source>
        <dbReference type="Proteomes" id="UP000285575"/>
    </source>
</evidence>
<proteinExistence type="predicted"/>